<organism evidence="1 2">
    <name type="scientific">Yersinia kristensenii</name>
    <dbReference type="NCBI Taxonomy" id="28152"/>
    <lineage>
        <taxon>Bacteria</taxon>
        <taxon>Pseudomonadati</taxon>
        <taxon>Pseudomonadota</taxon>
        <taxon>Gammaproteobacteria</taxon>
        <taxon>Enterobacterales</taxon>
        <taxon>Yersiniaceae</taxon>
        <taxon>Yersinia</taxon>
    </lineage>
</organism>
<comment type="caution">
    <text evidence="1">The sequence shown here is derived from an EMBL/GenBank/DDBJ whole genome shotgun (WGS) entry which is preliminary data.</text>
</comment>
<dbReference type="EMBL" id="NHOG01000008">
    <property type="protein sequence ID" value="OVZ82106.1"/>
    <property type="molecule type" value="Genomic_DNA"/>
</dbReference>
<gene>
    <name evidence="1" type="ORF">CBW52_06800</name>
</gene>
<keyword evidence="2" id="KW-1185">Reference proteome</keyword>
<dbReference type="Proteomes" id="UP000195840">
    <property type="component" value="Unassembled WGS sequence"/>
</dbReference>
<name>A0AB73NZH1_YERKR</name>
<accession>A0AB73NZH1</accession>
<sequence>MPFVLEAAGLLATLTHPNQLLNVSSSGFARLLPTCNAKFFGYITFSGIARRRSREQLPA</sequence>
<reference evidence="1 2" key="1">
    <citation type="submission" date="2017-05" db="EMBL/GenBank/DDBJ databases">
        <title>Whole genome sequencing of Yersinia kristensenii.</title>
        <authorList>
            <person name="Campioni F."/>
        </authorList>
    </citation>
    <scope>NUCLEOTIDE SEQUENCE [LARGE SCALE GENOMIC DNA]</scope>
    <source>
        <strain evidence="1 2">CFSAN060538</strain>
    </source>
</reference>
<protein>
    <submittedName>
        <fullName evidence="1">Uncharacterized protein</fullName>
    </submittedName>
</protein>
<dbReference type="AlphaFoldDB" id="A0AB73NZH1"/>
<proteinExistence type="predicted"/>
<evidence type="ECO:0000313" key="2">
    <source>
        <dbReference type="Proteomes" id="UP000195840"/>
    </source>
</evidence>
<evidence type="ECO:0000313" key="1">
    <source>
        <dbReference type="EMBL" id="OVZ82106.1"/>
    </source>
</evidence>